<reference evidence="1" key="1">
    <citation type="submission" date="2019-10" db="EMBL/GenBank/DDBJ databases">
        <title>Description of Paenibacillus glebae sp. nov.</title>
        <authorList>
            <person name="Carlier A."/>
            <person name="Qi S."/>
        </authorList>
    </citation>
    <scope>NUCLEOTIDE SEQUENCE</scope>
    <source>
        <strain evidence="1">LMG 31456</strain>
    </source>
</reference>
<dbReference type="AlphaFoldDB" id="A0A972GTW1"/>
<accession>A0A972GTW1</accession>
<dbReference type="EMBL" id="WHOD01000052">
    <property type="protein sequence ID" value="NOU94083.1"/>
    <property type="molecule type" value="Genomic_DNA"/>
</dbReference>
<proteinExistence type="predicted"/>
<evidence type="ECO:0000313" key="2">
    <source>
        <dbReference type="Proteomes" id="UP000641588"/>
    </source>
</evidence>
<protein>
    <submittedName>
        <fullName evidence="1">Uncharacterized protein</fullName>
    </submittedName>
</protein>
<dbReference type="Proteomes" id="UP000641588">
    <property type="component" value="Unassembled WGS sequence"/>
</dbReference>
<gene>
    <name evidence="1" type="ORF">GC093_12765</name>
</gene>
<name>A0A972GTW1_9BACL</name>
<evidence type="ECO:0000313" key="1">
    <source>
        <dbReference type="EMBL" id="NOU94083.1"/>
    </source>
</evidence>
<dbReference type="RefSeq" id="WP_216624617.1">
    <property type="nucleotide sequence ID" value="NZ_WHOD01000052.1"/>
</dbReference>
<keyword evidence="2" id="KW-1185">Reference proteome</keyword>
<sequence>MVWTGAGAHGFAKKDGINGYFQTKLISDSTPEAEMAGKMIQAMKETQAPEEQYVRHGFI</sequence>
<organism evidence="1 2">
    <name type="scientific">Paenibacillus foliorum</name>
    <dbReference type="NCBI Taxonomy" id="2654974"/>
    <lineage>
        <taxon>Bacteria</taxon>
        <taxon>Bacillati</taxon>
        <taxon>Bacillota</taxon>
        <taxon>Bacilli</taxon>
        <taxon>Bacillales</taxon>
        <taxon>Paenibacillaceae</taxon>
        <taxon>Paenibacillus</taxon>
    </lineage>
</organism>
<comment type="caution">
    <text evidence="1">The sequence shown here is derived from an EMBL/GenBank/DDBJ whole genome shotgun (WGS) entry which is preliminary data.</text>
</comment>